<dbReference type="AlphaFoldDB" id="A0A1V1NXY6"/>
<evidence type="ECO:0000313" key="2">
    <source>
        <dbReference type="Proteomes" id="UP000189670"/>
    </source>
</evidence>
<reference evidence="2" key="1">
    <citation type="submission" date="2012-11" db="EMBL/GenBank/DDBJ databases">
        <authorList>
            <person name="Lucero-Rivera Y.E."/>
            <person name="Tovar-Ramirez D."/>
        </authorList>
    </citation>
    <scope>NUCLEOTIDE SEQUENCE [LARGE SCALE GENOMIC DNA]</scope>
    <source>
        <strain evidence="2">Araruama</strain>
    </source>
</reference>
<accession>A0A1V1NXY6</accession>
<comment type="caution">
    <text evidence="1">The sequence shown here is derived from an EMBL/GenBank/DDBJ whole genome shotgun (WGS) entry which is preliminary data.</text>
</comment>
<evidence type="ECO:0008006" key="3">
    <source>
        <dbReference type="Google" id="ProtNLM"/>
    </source>
</evidence>
<dbReference type="EMBL" id="ATBP01001399">
    <property type="protein sequence ID" value="ETR67395.1"/>
    <property type="molecule type" value="Genomic_DNA"/>
</dbReference>
<evidence type="ECO:0000313" key="1">
    <source>
        <dbReference type="EMBL" id="ETR67395.1"/>
    </source>
</evidence>
<protein>
    <recommendedName>
        <fullName evidence="3">DUF4276 family protein</fullName>
    </recommendedName>
</protein>
<proteinExistence type="predicted"/>
<gene>
    <name evidence="1" type="ORF">OMM_05156</name>
</gene>
<dbReference type="Proteomes" id="UP000189670">
    <property type="component" value="Unassembled WGS sequence"/>
</dbReference>
<organism evidence="1 2">
    <name type="scientific">Candidatus Magnetoglobus multicellularis str. Araruama</name>
    <dbReference type="NCBI Taxonomy" id="890399"/>
    <lineage>
        <taxon>Bacteria</taxon>
        <taxon>Pseudomonadati</taxon>
        <taxon>Thermodesulfobacteriota</taxon>
        <taxon>Desulfobacteria</taxon>
        <taxon>Desulfobacterales</taxon>
        <taxon>Desulfobacteraceae</taxon>
        <taxon>Candidatus Magnetoglobus</taxon>
    </lineage>
</organism>
<sequence>MMACISILVAVEDALSEAVIRKIIQCSDKNYLISRCLCRGGFGYLKKMINGFNNAAKTAPVLVLTDLDMSECPPTLIQNWLKVRKHHNLIFRVAVREIESWVMASRSTFSEYMTIKKENIPLDIDSIEKPKWFLTKLARKSPNRMIRCGIAASKSSNAKVGPDYNSLLIHFVENNWNIDEAIMHSLSLKRTVNAINNFKPI</sequence>
<name>A0A1V1NXY6_9BACT</name>